<sequence>MDHHRKVALLAARMIDDNVAVETMDRDTTPRTVTRRRFAGMVAGGAIAAVAALRAAPSAGARQAVGYYRTTTAVNLRSGAGTTFSVLAVIPFNSLLTTTGAAQNGFLSTRYNGISGWVSTSFLTVSNGGSSDSPDPYQDFSRTARVSAATNFRYGASTQSSVISVLAGGTTVNIGTQVVNGFRAVKYNGQLGWMIDGALVPGGGTPPPGGGVASYINAPANFRMDPSYSNNVIRVLPTGTAVTTTGNVSGDFVQVTTPGDIGWVFKGLVTAGPVPGGTSVSYRATASLNLRQQASATSALLGVVPSGAVFNGAPTSSNGYTSISYRGVTGYVLSAYLVRA</sequence>
<evidence type="ECO:0000313" key="2">
    <source>
        <dbReference type="EMBL" id="CAA9577585.1"/>
    </source>
</evidence>
<dbReference type="InterPro" id="IPR006311">
    <property type="entry name" value="TAT_signal"/>
</dbReference>
<dbReference type="Gene3D" id="2.30.30.40">
    <property type="entry name" value="SH3 Domains"/>
    <property type="match status" value="4"/>
</dbReference>
<gene>
    <name evidence="2" type="ORF">AVDCRST_MAG33-3235</name>
</gene>
<reference evidence="2" key="1">
    <citation type="submission" date="2020-02" db="EMBL/GenBank/DDBJ databases">
        <authorList>
            <person name="Meier V. D."/>
        </authorList>
    </citation>
    <scope>NUCLEOTIDE SEQUENCE</scope>
    <source>
        <strain evidence="2">AVDCRST_MAG33</strain>
    </source>
</reference>
<dbReference type="PANTHER" id="PTHR34408">
    <property type="entry name" value="FAMILY PROTEIN, PUTATIVE-RELATED"/>
    <property type="match status" value="1"/>
</dbReference>
<dbReference type="InterPro" id="IPR003646">
    <property type="entry name" value="SH3-like_bac-type"/>
</dbReference>
<dbReference type="AlphaFoldDB" id="A0A6J4VG81"/>
<feature type="domain" description="SH3b" evidence="1">
    <location>
        <begin position="210"/>
        <end position="273"/>
    </location>
</feature>
<dbReference type="PROSITE" id="PS51318">
    <property type="entry name" value="TAT"/>
    <property type="match status" value="1"/>
</dbReference>
<accession>A0A6J4VG81</accession>
<dbReference type="PANTHER" id="PTHR34408:SF1">
    <property type="entry name" value="GLYCOSYL HYDROLASE FAMILY 19 DOMAIN-CONTAINING PROTEIN HI_1415"/>
    <property type="match status" value="1"/>
</dbReference>
<dbReference type="EMBL" id="CADCWK010000408">
    <property type="protein sequence ID" value="CAA9577585.1"/>
    <property type="molecule type" value="Genomic_DNA"/>
</dbReference>
<feature type="domain" description="SH3b" evidence="1">
    <location>
        <begin position="141"/>
        <end position="203"/>
    </location>
</feature>
<feature type="domain" description="SH3b" evidence="1">
    <location>
        <begin position="63"/>
        <end position="126"/>
    </location>
</feature>
<organism evidence="2">
    <name type="scientific">uncultured Thermomicrobiales bacterium</name>
    <dbReference type="NCBI Taxonomy" id="1645740"/>
    <lineage>
        <taxon>Bacteria</taxon>
        <taxon>Pseudomonadati</taxon>
        <taxon>Thermomicrobiota</taxon>
        <taxon>Thermomicrobia</taxon>
        <taxon>Thermomicrobiales</taxon>
        <taxon>environmental samples</taxon>
    </lineage>
</organism>
<dbReference type="SMART" id="SM00287">
    <property type="entry name" value="SH3b"/>
    <property type="match status" value="4"/>
</dbReference>
<evidence type="ECO:0000259" key="1">
    <source>
        <dbReference type="SMART" id="SM00287"/>
    </source>
</evidence>
<dbReference type="InterPro" id="IPR052354">
    <property type="entry name" value="Cell_Wall_Dynamics_Protein"/>
</dbReference>
<name>A0A6J4VG81_9BACT</name>
<protein>
    <recommendedName>
        <fullName evidence="1">SH3b domain-containing protein</fullName>
    </recommendedName>
</protein>
<proteinExistence type="predicted"/>
<dbReference type="Pfam" id="PF08239">
    <property type="entry name" value="SH3_3"/>
    <property type="match status" value="3"/>
</dbReference>
<feature type="domain" description="SH3b" evidence="1">
    <location>
        <begin position="277"/>
        <end position="340"/>
    </location>
</feature>